<keyword evidence="3" id="KW-1185">Reference proteome</keyword>
<feature type="domain" description="DUF6891" evidence="1">
    <location>
        <begin position="20"/>
        <end position="192"/>
    </location>
</feature>
<proteinExistence type="predicted"/>
<protein>
    <recommendedName>
        <fullName evidence="1">DUF6891 domain-containing protein</fullName>
    </recommendedName>
</protein>
<comment type="caution">
    <text evidence="2">The sequence shown here is derived from an EMBL/GenBank/DDBJ whole genome shotgun (WGS) entry which is preliminary data.</text>
</comment>
<evidence type="ECO:0000313" key="3">
    <source>
        <dbReference type="Proteomes" id="UP001500363"/>
    </source>
</evidence>
<sequence length="195" mass="21218">MNGDTLNTMDVLSAAGERTARELRGLARVLVRSGYADRAAVTSALTEAVQEDAPAADPAAVVPELIAEAWADVKADAETWPAETGPDRLDAVLAELESLGIVVVRYCADHHDARRALEAATDPKGLVFFTDTDVWHAVDFGMLELKVWHPDTANVAPGEPLLDDVLALLHERDLPATFDEGRIEVTVDWQRRVEL</sequence>
<dbReference type="Proteomes" id="UP001500363">
    <property type="component" value="Unassembled WGS sequence"/>
</dbReference>
<dbReference type="Pfam" id="PF21831">
    <property type="entry name" value="DUF6891"/>
    <property type="match status" value="1"/>
</dbReference>
<organism evidence="2 3">
    <name type="scientific">Kribbella lupini</name>
    <dbReference type="NCBI Taxonomy" id="291602"/>
    <lineage>
        <taxon>Bacteria</taxon>
        <taxon>Bacillati</taxon>
        <taxon>Actinomycetota</taxon>
        <taxon>Actinomycetes</taxon>
        <taxon>Propionibacteriales</taxon>
        <taxon>Kribbellaceae</taxon>
        <taxon>Kribbella</taxon>
    </lineage>
</organism>
<evidence type="ECO:0000259" key="1">
    <source>
        <dbReference type="Pfam" id="PF21831"/>
    </source>
</evidence>
<dbReference type="InterPro" id="IPR054186">
    <property type="entry name" value="DUF6891"/>
</dbReference>
<gene>
    <name evidence="2" type="ORF">GCM10009741_26120</name>
</gene>
<reference evidence="2 3" key="1">
    <citation type="journal article" date="2019" name="Int. J. Syst. Evol. Microbiol.">
        <title>The Global Catalogue of Microorganisms (GCM) 10K type strain sequencing project: providing services to taxonomists for standard genome sequencing and annotation.</title>
        <authorList>
            <consortium name="The Broad Institute Genomics Platform"/>
            <consortium name="The Broad Institute Genome Sequencing Center for Infectious Disease"/>
            <person name="Wu L."/>
            <person name="Ma J."/>
        </authorList>
    </citation>
    <scope>NUCLEOTIDE SEQUENCE [LARGE SCALE GENOMIC DNA]</scope>
    <source>
        <strain evidence="2 3">JCM 14303</strain>
    </source>
</reference>
<evidence type="ECO:0000313" key="2">
    <source>
        <dbReference type="EMBL" id="GAA1523236.1"/>
    </source>
</evidence>
<name>A0ABN2ANI0_9ACTN</name>
<dbReference type="EMBL" id="BAAANC010000001">
    <property type="protein sequence ID" value="GAA1523236.1"/>
    <property type="molecule type" value="Genomic_DNA"/>
</dbReference>
<accession>A0ABN2ANI0</accession>